<protein>
    <submittedName>
        <fullName evidence="1">Uncharacterized protein</fullName>
    </submittedName>
</protein>
<dbReference type="AlphaFoldDB" id="A0AAV4WGD7"/>
<reference evidence="1 2" key="1">
    <citation type="submission" date="2021-06" db="EMBL/GenBank/DDBJ databases">
        <title>Caerostris darwini draft genome.</title>
        <authorList>
            <person name="Kono N."/>
            <person name="Arakawa K."/>
        </authorList>
    </citation>
    <scope>NUCLEOTIDE SEQUENCE [LARGE SCALE GENOMIC DNA]</scope>
</reference>
<proteinExistence type="predicted"/>
<accession>A0AAV4WGD7</accession>
<evidence type="ECO:0000313" key="2">
    <source>
        <dbReference type="Proteomes" id="UP001054837"/>
    </source>
</evidence>
<keyword evidence="2" id="KW-1185">Reference proteome</keyword>
<gene>
    <name evidence="1" type="ORF">CDAR_412001</name>
</gene>
<comment type="caution">
    <text evidence="1">The sequence shown here is derived from an EMBL/GenBank/DDBJ whole genome shotgun (WGS) entry which is preliminary data.</text>
</comment>
<evidence type="ECO:0000313" key="1">
    <source>
        <dbReference type="EMBL" id="GIY80385.1"/>
    </source>
</evidence>
<sequence length="201" mass="22755">MDDFSFIPRVEVGFKSICNNPSNQEGENGLQTNTNHEEVKVQESVSKQLHFERISLIPVVAGILHLLANKSNQQDHTGDVKNVQLMRSITDKTVKLAFPNQRLPSSMKLILNPFQISKINQSTSFSFGRDDKVTLSHKFSALLQKKSIYLIAIKIIAVRSNGHEQNVRSNRECQKQFHTNLVMSLLISPYKSCTESSNWSI</sequence>
<name>A0AAV4WGD7_9ARAC</name>
<dbReference type="EMBL" id="BPLQ01014506">
    <property type="protein sequence ID" value="GIY80385.1"/>
    <property type="molecule type" value="Genomic_DNA"/>
</dbReference>
<dbReference type="Proteomes" id="UP001054837">
    <property type="component" value="Unassembled WGS sequence"/>
</dbReference>
<organism evidence="1 2">
    <name type="scientific">Caerostris darwini</name>
    <dbReference type="NCBI Taxonomy" id="1538125"/>
    <lineage>
        <taxon>Eukaryota</taxon>
        <taxon>Metazoa</taxon>
        <taxon>Ecdysozoa</taxon>
        <taxon>Arthropoda</taxon>
        <taxon>Chelicerata</taxon>
        <taxon>Arachnida</taxon>
        <taxon>Araneae</taxon>
        <taxon>Araneomorphae</taxon>
        <taxon>Entelegynae</taxon>
        <taxon>Araneoidea</taxon>
        <taxon>Araneidae</taxon>
        <taxon>Caerostris</taxon>
    </lineage>
</organism>